<keyword evidence="3" id="KW-1185">Reference proteome</keyword>
<gene>
    <name evidence="2" type="ORF">INT44_006925</name>
</gene>
<dbReference type="Proteomes" id="UP000612746">
    <property type="component" value="Unassembled WGS sequence"/>
</dbReference>
<dbReference type="AlphaFoldDB" id="A0A8H7PK08"/>
<evidence type="ECO:0000313" key="3">
    <source>
        <dbReference type="Proteomes" id="UP000612746"/>
    </source>
</evidence>
<evidence type="ECO:0000313" key="2">
    <source>
        <dbReference type="EMBL" id="KAG2174661.1"/>
    </source>
</evidence>
<feature type="transmembrane region" description="Helical" evidence="1">
    <location>
        <begin position="93"/>
        <end position="113"/>
    </location>
</feature>
<keyword evidence="1" id="KW-0472">Membrane</keyword>
<keyword evidence="1" id="KW-0812">Transmembrane</keyword>
<name>A0A8H7PK08_9FUNG</name>
<evidence type="ECO:0000256" key="1">
    <source>
        <dbReference type="SAM" id="Phobius"/>
    </source>
</evidence>
<dbReference type="GO" id="GO:0140580">
    <property type="term" value="F:mitochondrion autophagosome adaptor activity"/>
    <property type="evidence" value="ECO:0007669"/>
    <property type="project" value="InterPro"/>
</dbReference>
<dbReference type="PANTHER" id="PTHR38699:SF1">
    <property type="entry name" value="MITOPHAGY RECEPTOR ATG43"/>
    <property type="match status" value="1"/>
</dbReference>
<proteinExistence type="predicted"/>
<accession>A0A8H7PK08</accession>
<reference evidence="2" key="1">
    <citation type="submission" date="2020-12" db="EMBL/GenBank/DDBJ databases">
        <title>Metabolic potential, ecology and presence of endohyphal bacteria is reflected in genomic diversity of Mucoromycotina.</title>
        <authorList>
            <person name="Muszewska A."/>
            <person name="Okrasinska A."/>
            <person name="Steczkiewicz K."/>
            <person name="Drgas O."/>
            <person name="Orlowska M."/>
            <person name="Perlinska-Lenart U."/>
            <person name="Aleksandrzak-Piekarczyk T."/>
            <person name="Szatraj K."/>
            <person name="Zielenkiewicz U."/>
            <person name="Pilsyk S."/>
            <person name="Malc E."/>
            <person name="Mieczkowski P."/>
            <person name="Kruszewska J.S."/>
            <person name="Biernat P."/>
            <person name="Pawlowska J."/>
        </authorList>
    </citation>
    <scope>NUCLEOTIDE SEQUENCE</scope>
    <source>
        <strain evidence="2">WA0000051536</strain>
    </source>
</reference>
<keyword evidence="1" id="KW-1133">Transmembrane helix</keyword>
<sequence length="162" mass="18459">MTSSFPGQSQDHLILDEEEYIEYLRAQRRAHKAGEGNRFGNLDDDDFDDAGPQLPPIPDMRFEHQVNRSIEALQQKNASNLHIFLSVIVKDQVVMPFLNGFFWGVGALALRWYRYRPKHGTAQSKGNGFWRGVGHKVNTSIRNAYHSLIHLPSLIGQSKISE</sequence>
<comment type="caution">
    <text evidence="2">The sequence shown here is derived from an EMBL/GenBank/DDBJ whole genome shotgun (WGS) entry which is preliminary data.</text>
</comment>
<dbReference type="GO" id="GO:0000423">
    <property type="term" value="P:mitophagy"/>
    <property type="evidence" value="ECO:0007669"/>
    <property type="project" value="InterPro"/>
</dbReference>
<dbReference type="PANTHER" id="PTHR38699">
    <property type="entry name" value="CHROMOSOME 1, WHOLE GENOME SHOTGUN SEQUENCE"/>
    <property type="match status" value="1"/>
</dbReference>
<dbReference type="OrthoDB" id="2430343at2759"/>
<dbReference type="InterPro" id="IPR013898">
    <property type="entry name" value="Atg43"/>
</dbReference>
<protein>
    <submittedName>
        <fullName evidence="2">Uncharacterized protein</fullName>
    </submittedName>
</protein>
<organism evidence="2 3">
    <name type="scientific">Umbelopsis vinacea</name>
    <dbReference type="NCBI Taxonomy" id="44442"/>
    <lineage>
        <taxon>Eukaryota</taxon>
        <taxon>Fungi</taxon>
        <taxon>Fungi incertae sedis</taxon>
        <taxon>Mucoromycota</taxon>
        <taxon>Mucoromycotina</taxon>
        <taxon>Umbelopsidomycetes</taxon>
        <taxon>Umbelopsidales</taxon>
        <taxon>Umbelopsidaceae</taxon>
        <taxon>Umbelopsis</taxon>
    </lineage>
</organism>
<dbReference type="EMBL" id="JAEPRA010000016">
    <property type="protein sequence ID" value="KAG2174661.1"/>
    <property type="molecule type" value="Genomic_DNA"/>
</dbReference>